<evidence type="ECO:0000256" key="6">
    <source>
        <dbReference type="RuleBase" id="RU003376"/>
    </source>
</evidence>
<dbReference type="InterPro" id="IPR000298">
    <property type="entry name" value="Cyt_c_oxidase-like_su3"/>
</dbReference>
<dbReference type="SUPFAM" id="SSF81452">
    <property type="entry name" value="Cytochrome c oxidase subunit III-like"/>
    <property type="match status" value="1"/>
</dbReference>
<evidence type="ECO:0000256" key="5">
    <source>
        <dbReference type="ARBA" id="ARBA00023136"/>
    </source>
</evidence>
<evidence type="ECO:0000313" key="11">
    <source>
        <dbReference type="Proteomes" id="UP000576821"/>
    </source>
</evidence>
<feature type="compositionally biased region" description="Basic and acidic residues" evidence="7">
    <location>
        <begin position="7"/>
        <end position="22"/>
    </location>
</feature>
<dbReference type="InterPro" id="IPR024791">
    <property type="entry name" value="Cyt_c/ubiquinol_Oxase_su3"/>
</dbReference>
<gene>
    <name evidence="10" type="ORF">FHS54_002756</name>
</gene>
<dbReference type="InterPro" id="IPR035973">
    <property type="entry name" value="Cyt_c_oxidase_su3-like_sf"/>
</dbReference>
<feature type="transmembrane region" description="Helical" evidence="8">
    <location>
        <begin position="143"/>
        <end position="166"/>
    </location>
</feature>
<name>A0A846MHS2_9SPHN</name>
<organism evidence="10 11">
    <name type="scientific">Sphingobium vermicomposti</name>
    <dbReference type="NCBI Taxonomy" id="529005"/>
    <lineage>
        <taxon>Bacteria</taxon>
        <taxon>Pseudomonadati</taxon>
        <taxon>Pseudomonadota</taxon>
        <taxon>Alphaproteobacteria</taxon>
        <taxon>Sphingomonadales</taxon>
        <taxon>Sphingomonadaceae</taxon>
        <taxon>Sphingobium</taxon>
    </lineage>
</organism>
<evidence type="ECO:0000256" key="3">
    <source>
        <dbReference type="ARBA" id="ARBA00022692"/>
    </source>
</evidence>
<keyword evidence="5 8" id="KW-0472">Membrane</keyword>
<dbReference type="Gene3D" id="1.20.120.80">
    <property type="entry name" value="Cytochrome c oxidase, subunit III, four-helix bundle"/>
    <property type="match status" value="1"/>
</dbReference>
<comment type="caution">
    <text evidence="10">The sequence shown here is derived from an EMBL/GenBank/DDBJ whole genome shotgun (WGS) entry which is preliminary data.</text>
</comment>
<accession>A0A846MHS2</accession>
<evidence type="ECO:0000256" key="2">
    <source>
        <dbReference type="ARBA" id="ARBA00010581"/>
    </source>
</evidence>
<dbReference type="RefSeq" id="WP_167304523.1">
    <property type="nucleotide sequence ID" value="NZ_JAASQR010000004.1"/>
</dbReference>
<feature type="transmembrane region" description="Helical" evidence="8">
    <location>
        <begin position="178"/>
        <end position="196"/>
    </location>
</feature>
<keyword evidence="11" id="KW-1185">Reference proteome</keyword>
<dbReference type="PROSITE" id="PS50253">
    <property type="entry name" value="COX3"/>
    <property type="match status" value="1"/>
</dbReference>
<dbReference type="InterPro" id="IPR013833">
    <property type="entry name" value="Cyt_c_oxidase_su3_a-hlx"/>
</dbReference>
<feature type="region of interest" description="Disordered" evidence="7">
    <location>
        <begin position="1"/>
        <end position="23"/>
    </location>
</feature>
<dbReference type="GO" id="GO:0019646">
    <property type="term" value="P:aerobic electron transport chain"/>
    <property type="evidence" value="ECO:0007669"/>
    <property type="project" value="InterPro"/>
</dbReference>
<dbReference type="GO" id="GO:0016491">
    <property type="term" value="F:oxidoreductase activity"/>
    <property type="evidence" value="ECO:0007669"/>
    <property type="project" value="UniProtKB-KW"/>
</dbReference>
<dbReference type="EMBL" id="JAASQR010000004">
    <property type="protein sequence ID" value="NIJ17756.1"/>
    <property type="molecule type" value="Genomic_DNA"/>
</dbReference>
<evidence type="ECO:0000313" key="10">
    <source>
        <dbReference type="EMBL" id="NIJ17756.1"/>
    </source>
</evidence>
<dbReference type="Proteomes" id="UP000576821">
    <property type="component" value="Unassembled WGS sequence"/>
</dbReference>
<evidence type="ECO:0000256" key="8">
    <source>
        <dbReference type="SAM" id="Phobius"/>
    </source>
</evidence>
<keyword evidence="3 6" id="KW-0812">Transmembrane</keyword>
<evidence type="ECO:0000256" key="1">
    <source>
        <dbReference type="ARBA" id="ARBA00004141"/>
    </source>
</evidence>
<dbReference type="PANTHER" id="PTHR11403:SF10">
    <property type="entry name" value="CYTOCHROME C OXIDASE"/>
    <property type="match status" value="1"/>
</dbReference>
<dbReference type="AlphaFoldDB" id="A0A846MHS2"/>
<reference evidence="10 11" key="1">
    <citation type="submission" date="2020-03" db="EMBL/GenBank/DDBJ databases">
        <title>Genomic Encyclopedia of Type Strains, Phase IV (KMG-IV): sequencing the most valuable type-strain genomes for metagenomic binning, comparative biology and taxonomic classification.</title>
        <authorList>
            <person name="Goeker M."/>
        </authorList>
    </citation>
    <scope>NUCLEOTIDE SEQUENCE [LARGE SCALE GENOMIC DNA]</scope>
    <source>
        <strain evidence="10 11">DSM 21299</strain>
    </source>
</reference>
<keyword evidence="10" id="KW-0560">Oxidoreductase</keyword>
<dbReference type="GO" id="GO:0005886">
    <property type="term" value="C:plasma membrane"/>
    <property type="evidence" value="ECO:0007669"/>
    <property type="project" value="UniProtKB-SubCell"/>
</dbReference>
<feature type="transmembrane region" description="Helical" evidence="8">
    <location>
        <begin position="32"/>
        <end position="55"/>
    </location>
</feature>
<comment type="subcellular location">
    <subcellularLocation>
        <location evidence="6">Cell membrane</location>
        <topology evidence="6">Multi-pass membrane protein</topology>
    </subcellularLocation>
    <subcellularLocation>
        <location evidence="1">Membrane</location>
        <topology evidence="1">Multi-pass membrane protein</topology>
    </subcellularLocation>
</comment>
<feature type="transmembrane region" description="Helical" evidence="8">
    <location>
        <begin position="105"/>
        <end position="123"/>
    </location>
</feature>
<evidence type="ECO:0000256" key="7">
    <source>
        <dbReference type="SAM" id="MobiDB-lite"/>
    </source>
</evidence>
<evidence type="ECO:0000256" key="4">
    <source>
        <dbReference type="ARBA" id="ARBA00022989"/>
    </source>
</evidence>
<evidence type="ECO:0000259" key="9">
    <source>
        <dbReference type="PROSITE" id="PS50253"/>
    </source>
</evidence>
<dbReference type="GO" id="GO:0004129">
    <property type="term" value="F:cytochrome-c oxidase activity"/>
    <property type="evidence" value="ECO:0007669"/>
    <property type="project" value="InterPro"/>
</dbReference>
<dbReference type="PANTHER" id="PTHR11403">
    <property type="entry name" value="CYTOCHROME C OXIDASE SUBUNIT III"/>
    <property type="match status" value="1"/>
</dbReference>
<sequence>MSLFTRLAEKSWEPKSDRDLPPDRPSAGAVGLSAYVAVACVMFSLLVAAYVMRMGLHSAMGHMGSDWVPMPDPPLLWINSAVLVGSSIAWEVARRARAQGRAVRASIAGAALGLCFLIGQWMLWRHYQAAGYYLAANPANAFFYLLTALHGVHIMGGLGAAGWALIGGNIRHIRLCALYWHFLLVIWILLAGLLVST</sequence>
<feature type="domain" description="Heme-copper oxidase subunit III family profile" evidence="9">
    <location>
        <begin position="30"/>
        <end position="197"/>
    </location>
</feature>
<protein>
    <submittedName>
        <fullName evidence="10">Cytochrome c oxidase subunit 3</fullName>
        <ecNumber evidence="10">1.9.3.1</ecNumber>
    </submittedName>
</protein>
<keyword evidence="4 8" id="KW-1133">Transmembrane helix</keyword>
<dbReference type="EC" id="1.9.3.1" evidence="10"/>
<comment type="similarity">
    <text evidence="2 6">Belongs to the cytochrome c oxidase subunit 3 family.</text>
</comment>
<proteinExistence type="inferred from homology"/>